<dbReference type="HOGENOM" id="CLU_040452_4_0_9"/>
<dbReference type="AlphaFoldDB" id="A9KQQ8"/>
<dbReference type="Gene3D" id="3.30.1370.60">
    <property type="entry name" value="Hypothetical oxidoreductase yiak, domain 2"/>
    <property type="match status" value="1"/>
</dbReference>
<dbReference type="GO" id="GO:0016491">
    <property type="term" value="F:oxidoreductase activity"/>
    <property type="evidence" value="ECO:0007669"/>
    <property type="project" value="UniProtKB-KW"/>
</dbReference>
<sequence>MRIQYDDMVKEFTRVLIKYGFSEEKAKLSAKLFADNSLDGVYSHGVNRFPRVISYIEKGYIKPEQTAAKTEAFGCVERWDGNLGMGNLNAQICMDRAIELSRTHGIGCIAIKNTNHWMRGGAYGWQAANAGCIGICWTNTMPNMPAWGAKDRRIGNNPFIVAIPRSSGAHVVADCAMSQFSYGKVEEYRLNGKKLPIPGGYDENDEITNDPAAIEKTSRILPMGYWKGSGLSIAFDLIATVLSGGNSVTEIGKLGEDEFAISQVMIAIDPSHFNDVALTDELINNVLDDIKASVPVKENGSIYYPGESSLNTRIENTEHGIPVQEEIWEKILLM</sequence>
<keyword evidence="3" id="KW-1185">Reference proteome</keyword>
<dbReference type="Gene3D" id="1.10.1530.10">
    <property type="match status" value="1"/>
</dbReference>
<dbReference type="Proteomes" id="UP000000370">
    <property type="component" value="Chromosome"/>
</dbReference>
<keyword evidence="1" id="KW-0560">Oxidoreductase</keyword>
<evidence type="ECO:0000313" key="3">
    <source>
        <dbReference type="Proteomes" id="UP000000370"/>
    </source>
</evidence>
<protein>
    <submittedName>
        <fullName evidence="2">Malate/L-lactate dehydrogenase</fullName>
    </submittedName>
</protein>
<dbReference type="InterPro" id="IPR003767">
    <property type="entry name" value="Malate/L-lactate_DH-like"/>
</dbReference>
<dbReference type="eggNOG" id="COG2055">
    <property type="taxonomic scope" value="Bacteria"/>
</dbReference>
<dbReference type="KEGG" id="cpy:Cphy_1597"/>
<gene>
    <name evidence="2" type="ordered locus">Cphy_1597</name>
</gene>
<evidence type="ECO:0000256" key="1">
    <source>
        <dbReference type="ARBA" id="ARBA00023002"/>
    </source>
</evidence>
<dbReference type="PANTHER" id="PTHR11091">
    <property type="entry name" value="OXIDOREDUCTASE-RELATED"/>
    <property type="match status" value="1"/>
</dbReference>
<dbReference type="OrthoDB" id="9769447at2"/>
<reference evidence="3" key="1">
    <citation type="submission" date="2007-11" db="EMBL/GenBank/DDBJ databases">
        <title>Complete genome sequence of Clostridium phytofermentans ISDg.</title>
        <authorList>
            <person name="Leschine S.B."/>
            <person name="Warnick T.A."/>
            <person name="Blanchard J.L."/>
            <person name="Schnell D.J."/>
            <person name="Petit E.L."/>
            <person name="LaTouf W.G."/>
            <person name="Copeland A."/>
            <person name="Lucas S."/>
            <person name="Lapidus A."/>
            <person name="Barry K."/>
            <person name="Glavina del Rio T."/>
            <person name="Dalin E."/>
            <person name="Tice H."/>
            <person name="Pitluck S."/>
            <person name="Kiss H."/>
            <person name="Brettin T."/>
            <person name="Bruce D."/>
            <person name="Detter J.C."/>
            <person name="Han C."/>
            <person name="Kuske C."/>
            <person name="Schmutz J."/>
            <person name="Larimer F."/>
            <person name="Land M."/>
            <person name="Hauser L."/>
            <person name="Kyrpides N."/>
            <person name="Kim E.A."/>
            <person name="Richardson P."/>
        </authorList>
    </citation>
    <scope>NUCLEOTIDE SEQUENCE [LARGE SCALE GENOMIC DNA]</scope>
    <source>
        <strain evidence="3">ATCC 700394 / DSM 18823 / ISDg</strain>
    </source>
</reference>
<proteinExistence type="predicted"/>
<dbReference type="PANTHER" id="PTHR11091:SF3">
    <property type="entry name" value="2,3-DIKETO-L-GULONATE REDUCTASE"/>
    <property type="match status" value="1"/>
</dbReference>
<dbReference type="InterPro" id="IPR036111">
    <property type="entry name" value="Mal/L-sulfo/L-lacto_DH-like_sf"/>
</dbReference>
<organism evidence="2 3">
    <name type="scientific">Lachnoclostridium phytofermentans (strain ATCC 700394 / DSM 18823 / ISDg)</name>
    <name type="common">Clostridium phytofermentans</name>
    <dbReference type="NCBI Taxonomy" id="357809"/>
    <lineage>
        <taxon>Bacteria</taxon>
        <taxon>Bacillati</taxon>
        <taxon>Bacillota</taxon>
        <taxon>Clostridia</taxon>
        <taxon>Lachnospirales</taxon>
        <taxon>Lachnospiraceae</taxon>
    </lineage>
</organism>
<dbReference type="NCBIfam" id="NF009750">
    <property type="entry name" value="PRK13260.1"/>
    <property type="match status" value="1"/>
</dbReference>
<dbReference type="EMBL" id="CP000885">
    <property type="protein sequence ID" value="ABX41971.1"/>
    <property type="molecule type" value="Genomic_DNA"/>
</dbReference>
<dbReference type="Pfam" id="PF02615">
    <property type="entry name" value="Ldh_2"/>
    <property type="match status" value="1"/>
</dbReference>
<dbReference type="RefSeq" id="WP_012199625.1">
    <property type="nucleotide sequence ID" value="NC_010001.1"/>
</dbReference>
<dbReference type="InterPro" id="IPR043143">
    <property type="entry name" value="Mal/L-sulf/L-lact_DH-like_NADP"/>
</dbReference>
<dbReference type="STRING" id="357809.Cphy_1597"/>
<accession>A9KQQ8</accession>
<dbReference type="SUPFAM" id="SSF89733">
    <property type="entry name" value="L-sulfolactate dehydrogenase-like"/>
    <property type="match status" value="1"/>
</dbReference>
<name>A9KQQ8_LACP7</name>
<dbReference type="InterPro" id="IPR043144">
    <property type="entry name" value="Mal/L-sulf/L-lact_DH-like_ah"/>
</dbReference>
<evidence type="ECO:0000313" key="2">
    <source>
        <dbReference type="EMBL" id="ABX41971.1"/>
    </source>
</evidence>